<dbReference type="Gene3D" id="3.40.50.850">
    <property type="entry name" value="Isochorismatase-like"/>
    <property type="match status" value="1"/>
</dbReference>
<keyword evidence="1 4" id="KW-0378">Hydrolase</keyword>
<sequence>MKPVLLVIDMLEEFVRGRLRSPEAEVLIPRISLLLREARRRGILVVYVIDQHIPYDREIKIWGSHAMAGSSEAAIVKELEPTEKDIVLFKRSYSGFRDTGLDQILRGLGIDTVILTGIHTHICILHTAWDAFYLGYNIIVVKDAVAAFTKEDHEYALKYMEKVYGAKIVDYEELIRLLEKEIG</sequence>
<dbReference type="InterPro" id="IPR000868">
    <property type="entry name" value="Isochorismatase-like_dom"/>
</dbReference>
<gene>
    <name evidence="3" type="ORF">ENU09_00940</name>
    <name evidence="4" type="ORF">ENU20_01635</name>
</gene>
<evidence type="ECO:0000259" key="2">
    <source>
        <dbReference type="Pfam" id="PF00857"/>
    </source>
</evidence>
<organism evidence="4">
    <name type="scientific">Staphylothermus marinus</name>
    <dbReference type="NCBI Taxonomy" id="2280"/>
    <lineage>
        <taxon>Archaea</taxon>
        <taxon>Thermoproteota</taxon>
        <taxon>Thermoprotei</taxon>
        <taxon>Desulfurococcales</taxon>
        <taxon>Desulfurococcaceae</taxon>
        <taxon>Staphylothermus</taxon>
    </lineage>
</organism>
<dbReference type="PANTHER" id="PTHR43540:SF6">
    <property type="entry name" value="ISOCHORISMATASE-LIKE DOMAIN-CONTAINING PROTEIN"/>
    <property type="match status" value="1"/>
</dbReference>
<dbReference type="EMBL" id="DTBE01000027">
    <property type="protein sequence ID" value="HGQ59284.1"/>
    <property type="molecule type" value="Genomic_DNA"/>
</dbReference>
<proteinExistence type="predicted"/>
<dbReference type="PANTHER" id="PTHR43540">
    <property type="entry name" value="PEROXYUREIDOACRYLATE/UREIDOACRYLATE AMIDOHYDROLASE-RELATED"/>
    <property type="match status" value="1"/>
</dbReference>
<feature type="domain" description="Isochorismatase-like" evidence="2">
    <location>
        <begin position="4"/>
        <end position="170"/>
    </location>
</feature>
<dbReference type="Pfam" id="PF00857">
    <property type="entry name" value="Isochorismatase"/>
    <property type="match status" value="1"/>
</dbReference>
<comment type="caution">
    <text evidence="4">The sequence shown here is derived from an EMBL/GenBank/DDBJ whole genome shotgun (WGS) entry which is preliminary data.</text>
</comment>
<dbReference type="EMBL" id="DTBP01000013">
    <property type="protein sequence ID" value="HGQ73766.1"/>
    <property type="molecule type" value="Genomic_DNA"/>
</dbReference>
<dbReference type="CDD" id="cd00431">
    <property type="entry name" value="cysteine_hydrolases"/>
    <property type="match status" value="1"/>
</dbReference>
<dbReference type="InterPro" id="IPR050272">
    <property type="entry name" value="Isochorismatase-like_hydrls"/>
</dbReference>
<evidence type="ECO:0000256" key="1">
    <source>
        <dbReference type="ARBA" id="ARBA00022801"/>
    </source>
</evidence>
<dbReference type="AlphaFoldDB" id="A0A7C4JL26"/>
<reference evidence="4" key="1">
    <citation type="journal article" date="2020" name="mSystems">
        <title>Genome- and Community-Level Interaction Insights into Carbon Utilization and Element Cycling Functions of Hydrothermarchaeota in Hydrothermal Sediment.</title>
        <authorList>
            <person name="Zhou Z."/>
            <person name="Liu Y."/>
            <person name="Xu W."/>
            <person name="Pan J."/>
            <person name="Luo Z.H."/>
            <person name="Li M."/>
        </authorList>
    </citation>
    <scope>NUCLEOTIDE SEQUENCE [LARGE SCALE GENOMIC DNA]</scope>
    <source>
        <strain evidence="3">SpSt-638</strain>
        <strain evidence="4">SpSt-648</strain>
    </source>
</reference>
<evidence type="ECO:0000313" key="4">
    <source>
        <dbReference type="EMBL" id="HGQ73766.1"/>
    </source>
</evidence>
<name>A0A7C4JL26_STAMA</name>
<dbReference type="GO" id="GO:0016787">
    <property type="term" value="F:hydrolase activity"/>
    <property type="evidence" value="ECO:0007669"/>
    <property type="project" value="UniProtKB-KW"/>
</dbReference>
<protein>
    <submittedName>
        <fullName evidence="4">Cysteine hydrolase</fullName>
    </submittedName>
</protein>
<accession>A0A7C4JL26</accession>
<dbReference type="InterPro" id="IPR036380">
    <property type="entry name" value="Isochorismatase-like_sf"/>
</dbReference>
<dbReference type="SUPFAM" id="SSF52499">
    <property type="entry name" value="Isochorismatase-like hydrolases"/>
    <property type="match status" value="1"/>
</dbReference>
<evidence type="ECO:0000313" key="3">
    <source>
        <dbReference type="EMBL" id="HGQ59284.1"/>
    </source>
</evidence>